<evidence type="ECO:0000313" key="5">
    <source>
        <dbReference type="Proteomes" id="UP000570361"/>
    </source>
</evidence>
<sequence length="349" mass="40302">MRKADLIELPLRAKNNEPIRIVIPEYFSDLLLKIEENYRLITTEPQEDYLIKEALSTSVIEGAKVPMVNTNKLAVGELPQNKSEQMVWNSLSVLRLFQDVNIISNGFTEVSLIELWENLILNACDNLELMGLKYRVGAVSIIDSNQRVTFTAPDHRQIQTMMNDFFTFMQSQDELPVLIKAIVIHYYFVYIHPFPDGNGRLGRMLLSQYLISAGYTKFATISITTEVLKNLKDYYASLEQSENDLNDVSFFINYYLQTLLSVLKKASQGLGAGARFPEIINKLSNHQAKIVRNLHKDKGKFITSEKYAEINRVTLEESEFDLAELVVLNVLRFNEEEGLKVYKWWEYEF</sequence>
<dbReference type="Proteomes" id="UP000570361">
    <property type="component" value="Unassembled WGS sequence"/>
</dbReference>
<feature type="binding site" evidence="2">
    <location>
        <begin position="234"/>
        <end position="235"/>
    </location>
    <ligand>
        <name>ATP</name>
        <dbReference type="ChEBI" id="CHEBI:30616"/>
    </ligand>
</feature>
<reference evidence="4 5" key="1">
    <citation type="submission" date="2020-08" db="EMBL/GenBank/DDBJ databases">
        <title>Genomic Encyclopedia of Type Strains, Phase III (KMG-III): the genomes of soil and plant-associated and newly described type strains.</title>
        <authorList>
            <person name="Whitman W."/>
        </authorList>
    </citation>
    <scope>NUCLEOTIDE SEQUENCE [LARGE SCALE GENOMIC DNA]</scope>
    <source>
        <strain evidence="4 5">CECT 5862</strain>
    </source>
</reference>
<dbReference type="AlphaFoldDB" id="A0A7W5FLD8"/>
<organism evidence="4 5">
    <name type="scientific">Paenibacillus phyllosphaerae</name>
    <dbReference type="NCBI Taxonomy" id="274593"/>
    <lineage>
        <taxon>Bacteria</taxon>
        <taxon>Bacillati</taxon>
        <taxon>Bacillota</taxon>
        <taxon>Bacilli</taxon>
        <taxon>Bacillales</taxon>
        <taxon>Paenibacillaceae</taxon>
        <taxon>Paenibacillus</taxon>
    </lineage>
</organism>
<dbReference type="InterPro" id="IPR040198">
    <property type="entry name" value="Fido_containing"/>
</dbReference>
<comment type="caution">
    <text evidence="4">The sequence shown here is derived from an EMBL/GenBank/DDBJ whole genome shotgun (WGS) entry which is preliminary data.</text>
</comment>
<evidence type="ECO:0000259" key="3">
    <source>
        <dbReference type="PROSITE" id="PS51459"/>
    </source>
</evidence>
<keyword evidence="5" id="KW-1185">Reference proteome</keyword>
<dbReference type="InterPro" id="IPR036597">
    <property type="entry name" value="Fido-like_dom_sf"/>
</dbReference>
<feature type="active site" evidence="1">
    <location>
        <position position="192"/>
    </location>
</feature>
<dbReference type="GO" id="GO:0005524">
    <property type="term" value="F:ATP binding"/>
    <property type="evidence" value="ECO:0007669"/>
    <property type="project" value="UniProtKB-KW"/>
</dbReference>
<dbReference type="PANTHER" id="PTHR13504">
    <property type="entry name" value="FIDO DOMAIN-CONTAINING PROTEIN DDB_G0283145"/>
    <property type="match status" value="1"/>
</dbReference>
<dbReference type="PANTHER" id="PTHR13504:SF38">
    <property type="entry name" value="FIDO DOMAIN-CONTAINING PROTEIN"/>
    <property type="match status" value="1"/>
</dbReference>
<keyword evidence="2" id="KW-0547">Nucleotide-binding</keyword>
<feature type="domain" description="Fido" evidence="3">
    <location>
        <begin position="107"/>
        <end position="257"/>
    </location>
</feature>
<accession>A0A7W5FLD8</accession>
<proteinExistence type="predicted"/>
<keyword evidence="2" id="KW-0067">ATP-binding</keyword>
<dbReference type="SUPFAM" id="SSF140931">
    <property type="entry name" value="Fic-like"/>
    <property type="match status" value="1"/>
</dbReference>
<dbReference type="Gene3D" id="1.10.3290.10">
    <property type="entry name" value="Fido-like domain"/>
    <property type="match status" value="1"/>
</dbReference>
<feature type="binding site" evidence="2">
    <location>
        <begin position="196"/>
        <end position="203"/>
    </location>
    <ligand>
        <name>ATP</name>
        <dbReference type="ChEBI" id="CHEBI:30616"/>
    </ligand>
</feature>
<dbReference type="PROSITE" id="PS51459">
    <property type="entry name" value="FIDO"/>
    <property type="match status" value="1"/>
</dbReference>
<dbReference type="EMBL" id="JACHXK010000002">
    <property type="protein sequence ID" value="MBB3109105.1"/>
    <property type="molecule type" value="Genomic_DNA"/>
</dbReference>
<name>A0A7W5FLD8_9BACL</name>
<protein>
    <submittedName>
        <fullName evidence="4">Fic family protein</fullName>
    </submittedName>
</protein>
<dbReference type="RefSeq" id="WP_183597878.1">
    <property type="nucleotide sequence ID" value="NZ_JACHXK010000002.1"/>
</dbReference>
<dbReference type="Pfam" id="PF02661">
    <property type="entry name" value="Fic"/>
    <property type="match status" value="1"/>
</dbReference>
<evidence type="ECO:0000256" key="1">
    <source>
        <dbReference type="PIRSR" id="PIRSR640198-1"/>
    </source>
</evidence>
<evidence type="ECO:0000313" key="4">
    <source>
        <dbReference type="EMBL" id="MBB3109105.1"/>
    </source>
</evidence>
<gene>
    <name evidence="4" type="ORF">FHS18_001157</name>
</gene>
<dbReference type="InterPro" id="IPR003812">
    <property type="entry name" value="Fido"/>
</dbReference>
<evidence type="ECO:0000256" key="2">
    <source>
        <dbReference type="PIRSR" id="PIRSR640198-2"/>
    </source>
</evidence>